<dbReference type="AlphaFoldDB" id="A0A366K9N3"/>
<dbReference type="PANTHER" id="PTHR43035:SF1">
    <property type="entry name" value="FATTY ACID REPRESSION MUTANT PROTEIN 2-RELATED"/>
    <property type="match status" value="1"/>
</dbReference>
<evidence type="ECO:0000256" key="1">
    <source>
        <dbReference type="ARBA" id="ARBA00004496"/>
    </source>
</evidence>
<evidence type="ECO:0000256" key="3">
    <source>
        <dbReference type="ARBA" id="ARBA00023002"/>
    </source>
</evidence>
<dbReference type="EMBL" id="PDCG01000003">
    <property type="protein sequence ID" value="RBP97952.1"/>
    <property type="molecule type" value="Genomic_DNA"/>
</dbReference>
<keyword evidence="3" id="KW-0560">Oxidoreductase</keyword>
<reference evidence="5 6" key="1">
    <citation type="submission" date="2017-10" db="EMBL/GenBank/DDBJ databases">
        <title>Bifidobacterium xylocopum sp. nov. and Bifidobacterium aemilianum sp. nov., from the carpenter bee (Xylocopa violacea) digestive tract.</title>
        <authorList>
            <person name="Alberoni D."/>
            <person name="Baffoni L."/>
            <person name="Di Gioia D."/>
            <person name="Gaggia F."/>
            <person name="Biavati B."/>
        </authorList>
    </citation>
    <scope>NUCLEOTIDE SEQUENCE [LARGE SCALE GENOMIC DNA]</scope>
    <source>
        <strain evidence="5 6">XV10</strain>
    </source>
</reference>
<dbReference type="InterPro" id="IPR000415">
    <property type="entry name" value="Nitroreductase-like"/>
</dbReference>
<proteinExistence type="predicted"/>
<evidence type="ECO:0000256" key="2">
    <source>
        <dbReference type="ARBA" id="ARBA00022490"/>
    </source>
</evidence>
<dbReference type="SUPFAM" id="SSF55469">
    <property type="entry name" value="FMN-dependent nitroreductase-like"/>
    <property type="match status" value="1"/>
</dbReference>
<comment type="caution">
    <text evidence="5">The sequence shown here is derived from an EMBL/GenBank/DDBJ whole genome shotgun (WGS) entry which is preliminary data.</text>
</comment>
<dbReference type="InterPro" id="IPR029479">
    <property type="entry name" value="Nitroreductase"/>
</dbReference>
<keyword evidence="6" id="KW-1185">Reference proteome</keyword>
<accession>A0A366K9N3</accession>
<comment type="subcellular location">
    <subcellularLocation>
        <location evidence="1">Cytoplasm</location>
    </subcellularLocation>
</comment>
<dbReference type="GO" id="GO:0005737">
    <property type="term" value="C:cytoplasm"/>
    <property type="evidence" value="ECO:0007669"/>
    <property type="project" value="UniProtKB-SubCell"/>
</dbReference>
<dbReference type="GO" id="GO:0016491">
    <property type="term" value="F:oxidoreductase activity"/>
    <property type="evidence" value="ECO:0007669"/>
    <property type="project" value="UniProtKB-KW"/>
</dbReference>
<evidence type="ECO:0000313" key="6">
    <source>
        <dbReference type="Proteomes" id="UP000252530"/>
    </source>
</evidence>
<dbReference type="Proteomes" id="UP000252530">
    <property type="component" value="Unassembled WGS sequence"/>
</dbReference>
<dbReference type="Gene3D" id="3.40.109.10">
    <property type="entry name" value="NADH Oxidase"/>
    <property type="match status" value="1"/>
</dbReference>
<evidence type="ECO:0000313" key="5">
    <source>
        <dbReference type="EMBL" id="RBP97952.1"/>
    </source>
</evidence>
<keyword evidence="2" id="KW-0963">Cytoplasm</keyword>
<sequence length="200" mass="22092">MSHTLTALESRHSQYALAGTSKLGDQEIVDNIERITVAVPSAFNNQSQRAVVLFGEEHHKLWEIVRETLRKIAKSDEAFARTDAKIDGFSAAHGTVMFFDDTDTTKAVAEQNPAYAENFPIWAQQANGMLQLSVWTALSEEGLGASIQHYNPLIDAEVRETFSIPESWQLLAEMPFGDIVSDTGNTERKAAADRVKVLGL</sequence>
<dbReference type="OrthoDB" id="9810617at2"/>
<gene>
    <name evidence="5" type="ORF">CRD60_05130</name>
</gene>
<organism evidence="5 6">
    <name type="scientific">Bifidobacterium aemilianum</name>
    <dbReference type="NCBI Taxonomy" id="2493120"/>
    <lineage>
        <taxon>Bacteria</taxon>
        <taxon>Bacillati</taxon>
        <taxon>Actinomycetota</taxon>
        <taxon>Actinomycetes</taxon>
        <taxon>Bifidobacteriales</taxon>
        <taxon>Bifidobacteriaceae</taxon>
        <taxon>Bifidobacterium</taxon>
    </lineage>
</organism>
<dbReference type="Pfam" id="PF00881">
    <property type="entry name" value="Nitroreductase"/>
    <property type="match status" value="1"/>
</dbReference>
<protein>
    <submittedName>
        <fullName evidence="5">Nitroreductase</fullName>
    </submittedName>
</protein>
<evidence type="ECO:0000259" key="4">
    <source>
        <dbReference type="Pfam" id="PF00881"/>
    </source>
</evidence>
<dbReference type="RefSeq" id="WP_113860201.1">
    <property type="nucleotide sequence ID" value="NZ_PDCG01000003.1"/>
</dbReference>
<dbReference type="PANTHER" id="PTHR43035">
    <property type="entry name" value="FATTY ACID REPRESSION MUTANT PROTEIN 2-RELATED"/>
    <property type="match status" value="1"/>
</dbReference>
<dbReference type="InterPro" id="IPR033877">
    <property type="entry name" value="Frm2/Hbn1"/>
</dbReference>
<name>A0A366K9N3_9BIFI</name>
<dbReference type="FunFam" id="3.40.109.10:FF:000001">
    <property type="entry name" value="Nitroreductase family"/>
    <property type="match status" value="1"/>
</dbReference>
<dbReference type="GO" id="GO:0034599">
    <property type="term" value="P:cellular response to oxidative stress"/>
    <property type="evidence" value="ECO:0007669"/>
    <property type="project" value="InterPro"/>
</dbReference>
<feature type="domain" description="Nitroreductase" evidence="4">
    <location>
        <begin position="9"/>
        <end position="177"/>
    </location>
</feature>
<dbReference type="CDD" id="cd02140">
    <property type="entry name" value="Frm2-like"/>
    <property type="match status" value="1"/>
</dbReference>